<keyword evidence="9 13" id="KW-1133">Transmembrane helix</keyword>
<evidence type="ECO:0000256" key="11">
    <source>
        <dbReference type="ARBA" id="ARBA00023136"/>
    </source>
</evidence>
<keyword evidence="8" id="KW-0249">Electron transport</keyword>
<dbReference type="Pfam" id="PF01292">
    <property type="entry name" value="Ni_hydr_CYTB"/>
    <property type="match status" value="1"/>
</dbReference>
<feature type="domain" description="Cytochrome b561 bacterial/Ni-hydrogenase" evidence="14">
    <location>
        <begin position="3"/>
        <end position="170"/>
    </location>
</feature>
<dbReference type="GO" id="GO:0009055">
    <property type="term" value="F:electron transfer activity"/>
    <property type="evidence" value="ECO:0007669"/>
    <property type="project" value="InterPro"/>
</dbReference>
<name>A0A249MQM7_SPHXE</name>
<dbReference type="InterPro" id="IPR052168">
    <property type="entry name" value="Cytochrome_b561_oxidase"/>
</dbReference>
<dbReference type="SUPFAM" id="SSF81342">
    <property type="entry name" value="Transmembrane di-heme cytochromes"/>
    <property type="match status" value="1"/>
</dbReference>
<organism evidence="15 16">
    <name type="scientific">Sphingobium xenophagum</name>
    <dbReference type="NCBI Taxonomy" id="121428"/>
    <lineage>
        <taxon>Bacteria</taxon>
        <taxon>Pseudomonadati</taxon>
        <taxon>Pseudomonadota</taxon>
        <taxon>Alphaproteobacteria</taxon>
        <taxon>Sphingomonadales</taxon>
        <taxon>Sphingomonadaceae</taxon>
        <taxon>Sphingobium</taxon>
    </lineage>
</organism>
<dbReference type="PANTHER" id="PTHR30529:SF1">
    <property type="entry name" value="CYTOCHROME B561 HOMOLOG 2"/>
    <property type="match status" value="1"/>
</dbReference>
<dbReference type="GO" id="GO:0020037">
    <property type="term" value="F:heme binding"/>
    <property type="evidence" value="ECO:0007669"/>
    <property type="project" value="TreeGrafter"/>
</dbReference>
<keyword evidence="5" id="KW-0349">Heme</keyword>
<dbReference type="AlphaFoldDB" id="A0A249MQM7"/>
<reference evidence="15 16" key="1">
    <citation type="submission" date="2017-08" db="EMBL/GenBank/DDBJ databases">
        <title>Whole Genome Sequence of Sphingobium hydrophobicum C1: Insights into Adaption to the Electronic-waste Contaminated Sediment.</title>
        <authorList>
            <person name="Song D."/>
            <person name="Chen X."/>
            <person name="Xu M."/>
        </authorList>
    </citation>
    <scope>NUCLEOTIDE SEQUENCE [LARGE SCALE GENOMIC DNA]</scope>
    <source>
        <strain evidence="15 16">C1</strain>
    </source>
</reference>
<keyword evidence="7" id="KW-0479">Metal-binding</keyword>
<dbReference type="KEGG" id="shyd:CJD35_03655"/>
<dbReference type="GO" id="GO:0046872">
    <property type="term" value="F:metal ion binding"/>
    <property type="evidence" value="ECO:0007669"/>
    <property type="project" value="UniProtKB-KW"/>
</dbReference>
<keyword evidence="4" id="KW-1003">Cell membrane</keyword>
<evidence type="ECO:0000256" key="12">
    <source>
        <dbReference type="ARBA" id="ARBA00037975"/>
    </source>
</evidence>
<proteinExistence type="inferred from homology"/>
<evidence type="ECO:0000256" key="2">
    <source>
        <dbReference type="ARBA" id="ARBA00004651"/>
    </source>
</evidence>
<dbReference type="EMBL" id="CP022745">
    <property type="protein sequence ID" value="ASY43651.1"/>
    <property type="molecule type" value="Genomic_DNA"/>
</dbReference>
<feature type="transmembrane region" description="Helical" evidence="13">
    <location>
        <begin position="41"/>
        <end position="59"/>
    </location>
</feature>
<evidence type="ECO:0000256" key="6">
    <source>
        <dbReference type="ARBA" id="ARBA00022692"/>
    </source>
</evidence>
<accession>A0A249MQM7</accession>
<keyword evidence="11 13" id="KW-0472">Membrane</keyword>
<evidence type="ECO:0000259" key="14">
    <source>
        <dbReference type="Pfam" id="PF01292"/>
    </source>
</evidence>
<evidence type="ECO:0000256" key="4">
    <source>
        <dbReference type="ARBA" id="ARBA00022475"/>
    </source>
</evidence>
<dbReference type="GO" id="GO:0022904">
    <property type="term" value="P:respiratory electron transport chain"/>
    <property type="evidence" value="ECO:0007669"/>
    <property type="project" value="InterPro"/>
</dbReference>
<keyword evidence="10" id="KW-0408">Iron</keyword>
<feature type="transmembrane region" description="Helical" evidence="13">
    <location>
        <begin position="12"/>
        <end position="29"/>
    </location>
</feature>
<evidence type="ECO:0000256" key="5">
    <source>
        <dbReference type="ARBA" id="ARBA00022617"/>
    </source>
</evidence>
<evidence type="ECO:0000256" key="10">
    <source>
        <dbReference type="ARBA" id="ARBA00023004"/>
    </source>
</evidence>
<evidence type="ECO:0000256" key="3">
    <source>
        <dbReference type="ARBA" id="ARBA00022448"/>
    </source>
</evidence>
<evidence type="ECO:0000256" key="1">
    <source>
        <dbReference type="ARBA" id="ARBA00001970"/>
    </source>
</evidence>
<feature type="transmembrane region" description="Helical" evidence="13">
    <location>
        <begin position="141"/>
        <end position="161"/>
    </location>
</feature>
<dbReference type="InterPro" id="IPR011577">
    <property type="entry name" value="Cyt_b561_bac/Ni-Hgenase"/>
</dbReference>
<evidence type="ECO:0000256" key="13">
    <source>
        <dbReference type="SAM" id="Phobius"/>
    </source>
</evidence>
<evidence type="ECO:0000313" key="16">
    <source>
        <dbReference type="Proteomes" id="UP000217141"/>
    </source>
</evidence>
<evidence type="ECO:0000256" key="8">
    <source>
        <dbReference type="ARBA" id="ARBA00022982"/>
    </source>
</evidence>
<comment type="subcellular location">
    <subcellularLocation>
        <location evidence="2">Cell membrane</location>
        <topology evidence="2">Multi-pass membrane protein</topology>
    </subcellularLocation>
</comment>
<protein>
    <submittedName>
        <fullName evidence="15">Cytochrome b</fullName>
    </submittedName>
</protein>
<dbReference type="Proteomes" id="UP000217141">
    <property type="component" value="Chromosome I"/>
</dbReference>
<gene>
    <name evidence="15" type="ORF">CJD35_03655</name>
</gene>
<comment type="similarity">
    <text evidence="12">Belongs to the cytochrome b561 family.</text>
</comment>
<keyword evidence="3" id="KW-0813">Transport</keyword>
<evidence type="ECO:0000256" key="9">
    <source>
        <dbReference type="ARBA" id="ARBA00022989"/>
    </source>
</evidence>
<evidence type="ECO:0000256" key="7">
    <source>
        <dbReference type="ARBA" id="ARBA00022723"/>
    </source>
</evidence>
<dbReference type="PANTHER" id="PTHR30529">
    <property type="entry name" value="CYTOCHROME B561"/>
    <property type="match status" value="1"/>
</dbReference>
<dbReference type="Gene3D" id="1.20.950.20">
    <property type="entry name" value="Transmembrane di-heme cytochromes, Chain C"/>
    <property type="match status" value="1"/>
</dbReference>
<dbReference type="InterPro" id="IPR016174">
    <property type="entry name" value="Di-haem_cyt_TM"/>
</dbReference>
<feature type="transmembrane region" description="Helical" evidence="13">
    <location>
        <begin position="79"/>
        <end position="101"/>
    </location>
</feature>
<evidence type="ECO:0000313" key="15">
    <source>
        <dbReference type="EMBL" id="ASY43651.1"/>
    </source>
</evidence>
<keyword evidence="6 13" id="KW-0812">Transmembrane</keyword>
<dbReference type="GO" id="GO:0005886">
    <property type="term" value="C:plasma membrane"/>
    <property type="evidence" value="ECO:0007669"/>
    <property type="project" value="UniProtKB-SubCell"/>
</dbReference>
<dbReference type="RefSeq" id="WP_017184263.1">
    <property type="nucleotide sequence ID" value="NZ_CP022745.1"/>
</dbReference>
<sequence>MDRYTSVARALHWILAVLIIVNLVLGIGHDALPKDWAVMPVHKSIGLTVLALTLARLAWRVGHRPPSLPSAMPVWEKAAAHATHGVFYAFMILVPLTGWVMTSAGTRPLNWFFLFDVPKFAVTKGDAIVGLSSEGHEVMGFAWVALIIVHIAAALRHHVVLKDNVLRRMI</sequence>
<comment type="cofactor">
    <cofactor evidence="1">
        <name>heme b</name>
        <dbReference type="ChEBI" id="CHEBI:60344"/>
    </cofactor>
</comment>